<sequence length="78" mass="8512">MKAVLALLMLVVFVAAEPGPPTTQEVCEFINSHKGMRNCDNLPEKYCPEAELHRQKTDADEAGAADAQHTNNLTTTTL</sequence>
<feature type="chain" id="PRO_5043882234" evidence="2">
    <location>
        <begin position="17"/>
        <end position="78"/>
    </location>
</feature>
<gene>
    <name evidence="3" type="ORF">CTOB1V02_LOCUS11750</name>
</gene>
<evidence type="ECO:0000256" key="1">
    <source>
        <dbReference type="SAM" id="MobiDB-lite"/>
    </source>
</evidence>
<evidence type="ECO:0000256" key="2">
    <source>
        <dbReference type="SAM" id="SignalP"/>
    </source>
</evidence>
<dbReference type="EMBL" id="OB667311">
    <property type="protein sequence ID" value="CAD7233932.1"/>
    <property type="molecule type" value="Genomic_DNA"/>
</dbReference>
<proteinExistence type="predicted"/>
<reference evidence="3" key="1">
    <citation type="submission" date="2020-11" db="EMBL/GenBank/DDBJ databases">
        <authorList>
            <person name="Tran Van P."/>
        </authorList>
    </citation>
    <scope>NUCLEOTIDE SEQUENCE</scope>
</reference>
<feature type="compositionally biased region" description="Polar residues" evidence="1">
    <location>
        <begin position="68"/>
        <end position="78"/>
    </location>
</feature>
<accession>A0A7R8WSW2</accession>
<dbReference type="AlphaFoldDB" id="A0A7R8WSW2"/>
<evidence type="ECO:0000313" key="3">
    <source>
        <dbReference type="EMBL" id="CAD7233932.1"/>
    </source>
</evidence>
<keyword evidence="2" id="KW-0732">Signal</keyword>
<feature type="region of interest" description="Disordered" evidence="1">
    <location>
        <begin position="53"/>
        <end position="78"/>
    </location>
</feature>
<feature type="signal peptide" evidence="2">
    <location>
        <begin position="1"/>
        <end position="16"/>
    </location>
</feature>
<name>A0A7R8WSW2_9CRUS</name>
<organism evidence="3">
    <name type="scientific">Cyprideis torosa</name>
    <dbReference type="NCBI Taxonomy" id="163714"/>
    <lineage>
        <taxon>Eukaryota</taxon>
        <taxon>Metazoa</taxon>
        <taxon>Ecdysozoa</taxon>
        <taxon>Arthropoda</taxon>
        <taxon>Crustacea</taxon>
        <taxon>Oligostraca</taxon>
        <taxon>Ostracoda</taxon>
        <taxon>Podocopa</taxon>
        <taxon>Podocopida</taxon>
        <taxon>Cytherocopina</taxon>
        <taxon>Cytheroidea</taxon>
        <taxon>Cytherideidae</taxon>
        <taxon>Cyprideis</taxon>
    </lineage>
</organism>
<protein>
    <submittedName>
        <fullName evidence="3">Uncharacterized protein</fullName>
    </submittedName>
</protein>